<evidence type="ECO:0000313" key="1">
    <source>
        <dbReference type="EMBL" id="MVA76973.1"/>
    </source>
</evidence>
<dbReference type="RefSeq" id="WP_331714798.1">
    <property type="nucleotide sequence ID" value="NZ_WPCU01000009.1"/>
</dbReference>
<protein>
    <submittedName>
        <fullName evidence="1">Site-specific DNA-methyltransferase</fullName>
    </submittedName>
</protein>
<reference evidence="1 2" key="1">
    <citation type="submission" date="2019-12" db="EMBL/GenBank/DDBJ databases">
        <title>Auraticoccus cholistani sp. nov., an actinomycete isolated from soil of Cholistan desert.</title>
        <authorList>
            <person name="Cheema M.T."/>
        </authorList>
    </citation>
    <scope>NUCLEOTIDE SEQUENCE [LARGE SCALE GENOMIC DNA]</scope>
    <source>
        <strain evidence="1 2">F435</strain>
    </source>
</reference>
<proteinExistence type="predicted"/>
<accession>A0A6A9UVV5</accession>
<name>A0A6A9UVV5_9ACTN</name>
<sequence>MPSYLMMIAPSGNRVYAAGSAPLAAAELEVCGAGAFTGVRPVRLAGADYLAFDSGPGLDDEALAVLAGQSLRLAVFERSGSEDDPLLRPLPVPETSVLDEDLVTIPKYPGKTNELFTRLLLNVTCAQVRTGARQDGRPLTVLDPLCGRGTTLTTAWLAGHHAAGVEGDLKAVEQTAAFLKTWLRRKRLKHTADLTPVRREGKSLGKRLDVEVRPEQGPPLSLTVFSGDTRSSAQLFGKRRFDAVVTDAPYGVVHGSTTDVRGVSGRRDRTPGGLLREAVPVWASQLRPGGALGVSWNTLGLAREDLAGICREAGLEPLDGGPWHSFSHRVDASIQRDLLVATKPR</sequence>
<comment type="caution">
    <text evidence="1">The sequence shown here is derived from an EMBL/GenBank/DDBJ whole genome shotgun (WGS) entry which is preliminary data.</text>
</comment>
<keyword evidence="1" id="KW-0489">Methyltransferase</keyword>
<dbReference type="GO" id="GO:0032259">
    <property type="term" value="P:methylation"/>
    <property type="evidence" value="ECO:0007669"/>
    <property type="project" value="UniProtKB-KW"/>
</dbReference>
<gene>
    <name evidence="1" type="ORF">GC722_13205</name>
</gene>
<keyword evidence="1" id="KW-0808">Transferase</keyword>
<organism evidence="1 2">
    <name type="scientific">Auraticoccus cholistanensis</name>
    <dbReference type="NCBI Taxonomy" id="2656650"/>
    <lineage>
        <taxon>Bacteria</taxon>
        <taxon>Bacillati</taxon>
        <taxon>Actinomycetota</taxon>
        <taxon>Actinomycetes</taxon>
        <taxon>Propionibacteriales</taxon>
        <taxon>Propionibacteriaceae</taxon>
        <taxon>Auraticoccus</taxon>
    </lineage>
</organism>
<dbReference type="GO" id="GO:0008168">
    <property type="term" value="F:methyltransferase activity"/>
    <property type="evidence" value="ECO:0007669"/>
    <property type="project" value="UniProtKB-KW"/>
</dbReference>
<dbReference type="Proteomes" id="UP000435304">
    <property type="component" value="Unassembled WGS sequence"/>
</dbReference>
<dbReference type="SUPFAM" id="SSF53335">
    <property type="entry name" value="S-adenosyl-L-methionine-dependent methyltransferases"/>
    <property type="match status" value="1"/>
</dbReference>
<dbReference type="AlphaFoldDB" id="A0A6A9UVV5"/>
<evidence type="ECO:0000313" key="2">
    <source>
        <dbReference type="Proteomes" id="UP000435304"/>
    </source>
</evidence>
<dbReference type="InterPro" id="IPR029063">
    <property type="entry name" value="SAM-dependent_MTases_sf"/>
</dbReference>
<dbReference type="Gene3D" id="3.40.50.150">
    <property type="entry name" value="Vaccinia Virus protein VP39"/>
    <property type="match status" value="1"/>
</dbReference>
<dbReference type="EMBL" id="WPCU01000009">
    <property type="protein sequence ID" value="MVA76973.1"/>
    <property type="molecule type" value="Genomic_DNA"/>
</dbReference>
<keyword evidence="2" id="KW-1185">Reference proteome</keyword>